<gene>
    <name evidence="1" type="ORF">E5342_11330</name>
</gene>
<sequence>MIESICASSRETVSVCCRQEKQKFTHNSIRAITNLIYKNTDFKDSYKVKNILPIMQEHFGNSMNLARIKYNGSVEI</sequence>
<reference evidence="1 2" key="1">
    <citation type="submission" date="2019-04" db="EMBL/GenBank/DDBJ databases">
        <title>Microbes associate with the intestines of laboratory mice.</title>
        <authorList>
            <person name="Navarre W."/>
            <person name="Wong E."/>
            <person name="Huang K."/>
            <person name="Tropini C."/>
            <person name="Ng K."/>
            <person name="Yu B."/>
        </authorList>
    </citation>
    <scope>NUCLEOTIDE SEQUENCE [LARGE SCALE GENOMIC DNA]</scope>
    <source>
        <strain evidence="1 2">NM39_I3</strain>
    </source>
</reference>
<dbReference type="EMBL" id="SRYM01000031">
    <property type="protein sequence ID" value="TGY56846.1"/>
    <property type="molecule type" value="Genomic_DNA"/>
</dbReference>
<evidence type="ECO:0000313" key="2">
    <source>
        <dbReference type="Proteomes" id="UP000310032"/>
    </source>
</evidence>
<comment type="caution">
    <text evidence="1">The sequence shown here is derived from an EMBL/GenBank/DDBJ whole genome shotgun (WGS) entry which is preliminary data.</text>
</comment>
<evidence type="ECO:0000313" key="1">
    <source>
        <dbReference type="EMBL" id="TGY56846.1"/>
    </source>
</evidence>
<dbReference type="AlphaFoldDB" id="A0A4S2EL27"/>
<protein>
    <submittedName>
        <fullName evidence="1">Uncharacterized protein</fullName>
    </submittedName>
</protein>
<dbReference type="Proteomes" id="UP000310032">
    <property type="component" value="Unassembled WGS sequence"/>
</dbReference>
<accession>A0A4S2EL27</accession>
<proteinExistence type="predicted"/>
<organism evidence="1 2">
    <name type="scientific">Parabacteroides distasonis</name>
    <dbReference type="NCBI Taxonomy" id="823"/>
    <lineage>
        <taxon>Bacteria</taxon>
        <taxon>Pseudomonadati</taxon>
        <taxon>Bacteroidota</taxon>
        <taxon>Bacteroidia</taxon>
        <taxon>Bacteroidales</taxon>
        <taxon>Tannerellaceae</taxon>
        <taxon>Parabacteroides</taxon>
    </lineage>
</organism>
<name>A0A4S2EL27_PARDI</name>